<dbReference type="PANTHER" id="PTHR43364">
    <property type="entry name" value="NADH-SPECIFIC METHYLGLYOXAL REDUCTASE-RELATED"/>
    <property type="match status" value="1"/>
</dbReference>
<dbReference type="OrthoDB" id="1720422at2759"/>
<dbReference type="InterPro" id="IPR050523">
    <property type="entry name" value="AKR_Detox_Biosynth"/>
</dbReference>
<dbReference type="InParanoid" id="J4GSY3"/>
<dbReference type="Proteomes" id="UP000006352">
    <property type="component" value="Unassembled WGS sequence"/>
</dbReference>
<dbReference type="STRING" id="599839.J4GSY3"/>
<reference evidence="4 5" key="1">
    <citation type="journal article" date="2012" name="Appl. Environ. Microbiol.">
        <title>Short-read sequencing for genomic analysis of the brown rot fungus Fibroporia radiculosa.</title>
        <authorList>
            <person name="Tang J.D."/>
            <person name="Perkins A.D."/>
            <person name="Sonstegard T.S."/>
            <person name="Schroeder S.G."/>
            <person name="Burgess S.C."/>
            <person name="Diehl S.V."/>
        </authorList>
    </citation>
    <scope>NUCLEOTIDE SEQUENCE [LARGE SCALE GENOMIC DNA]</scope>
    <source>
        <strain evidence="4 5">TFFH 294</strain>
    </source>
</reference>
<evidence type="ECO:0000313" key="4">
    <source>
        <dbReference type="EMBL" id="CCM04375.1"/>
    </source>
</evidence>
<feature type="domain" description="NADP-dependent oxidoreductase" evidence="3">
    <location>
        <begin position="27"/>
        <end position="334"/>
    </location>
</feature>
<evidence type="ECO:0000256" key="1">
    <source>
        <dbReference type="ARBA" id="ARBA00022857"/>
    </source>
</evidence>
<keyword evidence="2" id="KW-0560">Oxidoreductase</keyword>
<keyword evidence="5" id="KW-1185">Reference proteome</keyword>
<dbReference type="GeneID" id="24099286"/>
<dbReference type="AlphaFoldDB" id="J4GSY3"/>
<dbReference type="GO" id="GO:0016491">
    <property type="term" value="F:oxidoreductase activity"/>
    <property type="evidence" value="ECO:0007669"/>
    <property type="project" value="UniProtKB-KW"/>
</dbReference>
<evidence type="ECO:0000259" key="3">
    <source>
        <dbReference type="Pfam" id="PF00248"/>
    </source>
</evidence>
<dbReference type="InterPro" id="IPR036812">
    <property type="entry name" value="NAD(P)_OxRdtase_dom_sf"/>
</dbReference>
<proteinExistence type="predicted"/>
<evidence type="ECO:0000313" key="5">
    <source>
        <dbReference type="Proteomes" id="UP000006352"/>
    </source>
</evidence>
<gene>
    <name evidence="4" type="ORF">FIBRA_06549</name>
</gene>
<dbReference type="SUPFAM" id="SSF51430">
    <property type="entry name" value="NAD(P)-linked oxidoreductase"/>
    <property type="match status" value="1"/>
</dbReference>
<evidence type="ECO:0000256" key="2">
    <source>
        <dbReference type="ARBA" id="ARBA00023002"/>
    </source>
</evidence>
<dbReference type="EMBL" id="HE797153">
    <property type="protein sequence ID" value="CCM04375.1"/>
    <property type="molecule type" value="Genomic_DNA"/>
</dbReference>
<dbReference type="InterPro" id="IPR023210">
    <property type="entry name" value="NADP_OxRdtase_dom"/>
</dbReference>
<organism evidence="4 5">
    <name type="scientific">Fibroporia radiculosa</name>
    <dbReference type="NCBI Taxonomy" id="599839"/>
    <lineage>
        <taxon>Eukaryota</taxon>
        <taxon>Fungi</taxon>
        <taxon>Dikarya</taxon>
        <taxon>Basidiomycota</taxon>
        <taxon>Agaricomycotina</taxon>
        <taxon>Agaricomycetes</taxon>
        <taxon>Polyporales</taxon>
        <taxon>Fibroporiaceae</taxon>
        <taxon>Fibroporia</taxon>
    </lineage>
</organism>
<protein>
    <recommendedName>
        <fullName evidence="3">NADP-dependent oxidoreductase domain-containing protein</fullName>
    </recommendedName>
</protein>
<dbReference type="Gene3D" id="3.20.20.100">
    <property type="entry name" value="NADP-dependent oxidoreductase domain"/>
    <property type="match status" value="1"/>
</dbReference>
<dbReference type="CDD" id="cd19079">
    <property type="entry name" value="AKR_EcYajO-like"/>
    <property type="match status" value="1"/>
</dbReference>
<dbReference type="GO" id="GO:0005829">
    <property type="term" value="C:cytosol"/>
    <property type="evidence" value="ECO:0007669"/>
    <property type="project" value="UniProtKB-ARBA"/>
</dbReference>
<keyword evidence="1" id="KW-0521">NADP</keyword>
<dbReference type="PANTHER" id="PTHR43364:SF9">
    <property type="entry name" value="OXIDOREDUCTASE"/>
    <property type="match status" value="1"/>
</dbReference>
<dbReference type="HOGENOM" id="CLU_023205_2_0_1"/>
<name>J4GSY3_9APHY</name>
<dbReference type="RefSeq" id="XP_012183658.1">
    <property type="nucleotide sequence ID" value="XM_012328268.1"/>
</dbReference>
<dbReference type="Pfam" id="PF00248">
    <property type="entry name" value="Aldo_ket_red"/>
    <property type="match status" value="1"/>
</dbReference>
<accession>J4GSY3</accession>
<dbReference type="FunFam" id="3.20.20.100:FF:000004">
    <property type="entry name" value="Oxidoreductase, aldo/keto reductase"/>
    <property type="match status" value="1"/>
</dbReference>
<sequence length="344" mass="38409">MSETLAAEYRQLGKSGLRVSVPILGGMSFGTPAWGGPWILNEEESLPILKAAWDLGVTSIDTANTYSNGEAERIVSAFIRKYDIPREKLVIMSKVMFLVSPDPAVLTVLNPGLNHTRDFVNQGGLSRTAIFNQVEGSLRRLQTSYIDLLQIHAFDPTTPIEETMKALHDLIIAGKVRYIGASNLRAWQLAEMNHVAEKNGWTPFVSIQVEHSLIYRPEEQEMFAYCKHKGIGIITYSPLTDGHLARPLGTETTRTKCLAGTPFEKPRKESDNVIIKRVEELATKLQWKMSQVALAWSSSKVTSPIVGINSVDRLKESIIAGKTLSADDIKYLEEPYEYHPHRFG</sequence>